<protein>
    <submittedName>
        <fullName evidence="1">Putative cell wall-binding protein</fullName>
    </submittedName>
</protein>
<evidence type="ECO:0000313" key="2">
    <source>
        <dbReference type="Proteomes" id="UP000578352"/>
    </source>
</evidence>
<dbReference type="SUPFAM" id="SSF49313">
    <property type="entry name" value="Cadherin-like"/>
    <property type="match status" value="1"/>
</dbReference>
<accession>A0A853CXZ0</accession>
<gene>
    <name evidence="1" type="ORF">HNR13_003685</name>
</gene>
<sequence length="778" mass="77903">MRDHAAAAVPVHDHFTTAPPRRLRRTLAGAAVAALAVTGVVAAGMPASANPGTGGYTNAFTASVGGTVTDVAVDSYTAQAFAARSGGVDIVDENSGARTATVPLPGATSPVLDADATRAYVWALDAANNKLYRIDERTNSATPVSIAGDLRDVAVDHTTGKVFVTTGSTGTVVPVDEVTLAVGTPIPVSGTLTRIGVDSAAGVLYVVDSAGLKVSVVAEAAGTVSGSVTVTANMTAITVDSAHHKAYLGSAALNNTVAVIDGSALTGSSVDVSTPGYSGGVTSLGIDPSTQTVIGRNGGQIFRIDTTTGSSRFWNPMGSSVTAGDIAVDVYTNTALYAAANTVLAQWEPISILGSISGVVPAGAPYSQVLNGYADPGSPVFSISGGALPTGLALNGDTISGTATTPGTYTFNVTATNAGYGDSVTQTYSLHVVTVDRTAGADRFATSVEVSKASYPAALSSTATLYIANGVSFPDALSGGPAATQGSGPLLLTAPGYLPTSVSDEIKRLKPQHVVVVGGPAVVSEDVVTALKQLSPDVQRVYGGDRFGTSQAVIQHAFTSAPLVYVTTGLNFPDSLSAGGAAGSLHAPLLLVNGGATSVDTATANLLSSMHTTKIVVIGGSAVMSPSLVADFARFGTVTHLAGVDRFDSSQQIVETAFGHSSRVLLANGLNFPDALGASAWSGSTASPLFITLGGCVPQRTLDDIYFLGATEVTLVGGTSVLNADAAALTSCGGWSVIAPTYPALAPAAAKTGGSAGSGLVYDHPVAPSLPVNPRTHH</sequence>
<dbReference type="RefSeq" id="WP_179608099.1">
    <property type="nucleotide sequence ID" value="NZ_BAABEH010000001.1"/>
</dbReference>
<dbReference type="Gene3D" id="2.60.40.10">
    <property type="entry name" value="Immunoglobulins"/>
    <property type="match status" value="1"/>
</dbReference>
<dbReference type="GO" id="GO:0016020">
    <property type="term" value="C:membrane"/>
    <property type="evidence" value="ECO:0007669"/>
    <property type="project" value="InterPro"/>
</dbReference>
<dbReference type="AlphaFoldDB" id="A0A853CXZ0"/>
<evidence type="ECO:0000313" key="1">
    <source>
        <dbReference type="EMBL" id="NYJ25398.1"/>
    </source>
</evidence>
<dbReference type="Gene3D" id="2.130.10.10">
    <property type="entry name" value="YVTN repeat-like/Quinoprotein amine dehydrogenase"/>
    <property type="match status" value="2"/>
</dbReference>
<comment type="caution">
    <text evidence="1">The sequence shown here is derived from an EMBL/GenBank/DDBJ whole genome shotgun (WGS) entry which is preliminary data.</text>
</comment>
<dbReference type="GO" id="GO:0005509">
    <property type="term" value="F:calcium ion binding"/>
    <property type="evidence" value="ECO:0007669"/>
    <property type="project" value="InterPro"/>
</dbReference>
<dbReference type="GO" id="GO:0005975">
    <property type="term" value="P:carbohydrate metabolic process"/>
    <property type="evidence" value="ECO:0007669"/>
    <property type="project" value="UniProtKB-ARBA"/>
</dbReference>
<dbReference type="InterPro" id="IPR013783">
    <property type="entry name" value="Ig-like_fold"/>
</dbReference>
<name>A0A853CXZ0_9MICO</name>
<organism evidence="1 2">
    <name type="scientific">Leifsonia shinshuensis</name>
    <dbReference type="NCBI Taxonomy" id="150026"/>
    <lineage>
        <taxon>Bacteria</taxon>
        <taxon>Bacillati</taxon>
        <taxon>Actinomycetota</taxon>
        <taxon>Actinomycetes</taxon>
        <taxon>Micrococcales</taxon>
        <taxon>Microbacteriaceae</taxon>
        <taxon>Leifsonia</taxon>
    </lineage>
</organism>
<dbReference type="EMBL" id="JACCFL010000001">
    <property type="protein sequence ID" value="NYJ25398.1"/>
    <property type="molecule type" value="Genomic_DNA"/>
</dbReference>
<dbReference type="InterPro" id="IPR015943">
    <property type="entry name" value="WD40/YVTN_repeat-like_dom_sf"/>
</dbReference>
<proteinExistence type="predicted"/>
<dbReference type="InterPro" id="IPR051922">
    <property type="entry name" value="Bact_Sporulation_Assoc"/>
</dbReference>
<dbReference type="InterPro" id="IPR015919">
    <property type="entry name" value="Cadherin-like_sf"/>
</dbReference>
<dbReference type="Pfam" id="PF04122">
    <property type="entry name" value="CW_binding_2"/>
    <property type="match status" value="3"/>
</dbReference>
<dbReference type="Gene3D" id="3.40.50.12090">
    <property type="match status" value="2"/>
</dbReference>
<dbReference type="PANTHER" id="PTHR30032">
    <property type="entry name" value="N-ACETYLMURAMOYL-L-ALANINE AMIDASE-RELATED"/>
    <property type="match status" value="1"/>
</dbReference>
<reference evidence="1 2" key="1">
    <citation type="submission" date="2020-07" db="EMBL/GenBank/DDBJ databases">
        <title>Sequencing the genomes of 1000 actinobacteria strains.</title>
        <authorList>
            <person name="Klenk H.-P."/>
        </authorList>
    </citation>
    <scope>NUCLEOTIDE SEQUENCE [LARGE SCALE GENOMIC DNA]</scope>
    <source>
        <strain evidence="1 2">DSM 15165</strain>
    </source>
</reference>
<dbReference type="SUPFAM" id="SSF101898">
    <property type="entry name" value="NHL repeat"/>
    <property type="match status" value="1"/>
</dbReference>
<dbReference type="Proteomes" id="UP000578352">
    <property type="component" value="Unassembled WGS sequence"/>
</dbReference>
<dbReference type="PANTHER" id="PTHR30032:SF8">
    <property type="entry name" value="GERMINATION-SPECIFIC N-ACETYLMURAMOYL-L-ALANINE AMIDASE"/>
    <property type="match status" value="1"/>
</dbReference>
<dbReference type="InterPro" id="IPR007253">
    <property type="entry name" value="Cell_wall-bd_2"/>
</dbReference>